<evidence type="ECO:0000313" key="4">
    <source>
        <dbReference type="Proteomes" id="UP000297014"/>
    </source>
</evidence>
<comment type="caution">
    <text evidence="1">The sequence shown here is derived from an EMBL/GenBank/DDBJ whole genome shotgun (WGS) entry which is preliminary data.</text>
</comment>
<dbReference type="Proteomes" id="UP000002754">
    <property type="component" value="Unassembled WGS sequence"/>
</dbReference>
<name>A0A094WF38_ALKAL</name>
<sequence>MQKETLLQAQPKLIKKEDLGITLNNTKNQVVEYLERYLYIENGKVIKEFSSEEFYAIIDYAKSHNLV</sequence>
<keyword evidence="3" id="KW-1185">Reference proteome</keyword>
<evidence type="ECO:0000313" key="2">
    <source>
        <dbReference type="EMBL" id="THG90782.1"/>
    </source>
</evidence>
<dbReference type="EMBL" id="ALPT02000064">
    <property type="protein sequence ID" value="KGA96364.1"/>
    <property type="molecule type" value="Genomic_DNA"/>
</dbReference>
<dbReference type="AlphaFoldDB" id="A0A094WF38"/>
<evidence type="ECO:0000313" key="1">
    <source>
        <dbReference type="EMBL" id="KGA96364.1"/>
    </source>
</evidence>
<gene>
    <name evidence="2" type="ORF">AJ85_08865</name>
    <name evidence="1" type="ORF">BALCAV_0216540</name>
</gene>
<protein>
    <submittedName>
        <fullName evidence="1">Uncharacterized protein</fullName>
    </submittedName>
</protein>
<dbReference type="EMBL" id="JALP01000117">
    <property type="protein sequence ID" value="THG90782.1"/>
    <property type="molecule type" value="Genomic_DNA"/>
</dbReference>
<dbReference type="Proteomes" id="UP000297014">
    <property type="component" value="Unassembled WGS sequence"/>
</dbReference>
<evidence type="ECO:0000313" key="3">
    <source>
        <dbReference type="Proteomes" id="UP000002754"/>
    </source>
</evidence>
<reference evidence="1 3" key="1">
    <citation type="journal article" date="2014" name="Genome Announc.">
        <title>Draft Genome Sequence of Bacillus alcalophilus AV1934, a Classic Alkaliphile Isolated from Human Feces in 1934.</title>
        <authorList>
            <person name="Attie O."/>
            <person name="Jayaprakash A."/>
            <person name="Shah H."/>
            <person name="Paulsen I.T."/>
            <person name="Morino M."/>
            <person name="Takahashi Y."/>
            <person name="Narumi I."/>
            <person name="Sachidanandam R."/>
            <person name="Satoh K."/>
            <person name="Ito M."/>
            <person name="Krulwich T.A."/>
        </authorList>
    </citation>
    <scope>NUCLEOTIDE SEQUENCE [LARGE SCALE GENOMIC DNA]</scope>
    <source>
        <strain evidence="1 3">AV1934</strain>
    </source>
</reference>
<accession>A0A094WF38</accession>
<proteinExistence type="predicted"/>
<organism evidence="1 3">
    <name type="scientific">Alkalihalobacillus alcalophilus ATCC 27647 = CGMCC 1.3604</name>
    <dbReference type="NCBI Taxonomy" id="1218173"/>
    <lineage>
        <taxon>Bacteria</taxon>
        <taxon>Bacillati</taxon>
        <taxon>Bacillota</taxon>
        <taxon>Bacilli</taxon>
        <taxon>Bacillales</taxon>
        <taxon>Bacillaceae</taxon>
        <taxon>Alkalihalobacillus</taxon>
    </lineage>
</organism>
<reference evidence="2 4" key="2">
    <citation type="submission" date="2014-01" db="EMBL/GenBank/DDBJ databases">
        <title>Draft genome sequencing of Bacillus alcalophilus CGMCC 1.3604.</title>
        <authorList>
            <person name="Yang J."/>
            <person name="Diao L."/>
            <person name="Yang S."/>
        </authorList>
    </citation>
    <scope>NUCLEOTIDE SEQUENCE [LARGE SCALE GENOMIC DNA]</scope>
    <source>
        <strain evidence="2 4">CGMCC 1.3604</strain>
    </source>
</reference>